<sequence>MNFKNLILIDIGTTTVKAYKYSDKLIPLEQISLHFKQDFSPEQGITKEKERELFKFIEKLKAKNEDTPIKVYATSVFRKMDPKTQKAFTDRFFNNTGIFFNIVPHDLENFYLQTSLIGKYTSADPVMLINIGGGSTELVVLENRKIVETHNIDLGVGAVLEKHPEINKEISGIFLDELTQEVKLQLPEIVSKPKVAFYTGGELSYMKLAEYPLKSNSLFEDPDHPYVIETAQFARKNKEVFEYIRLETLEKLMPENPKWMAGARPCSAIAQAICQKYNIESLIPSDSNLINGVVRQEFRKVTLSGSFRKHLDYILTIKRSLEQTKIEILSPRFTEPKNPGEEFVVFTGEENMTPLDLERHHLRSIENSDALIVCDKEGYVGASAMIEIGYAQSFGKRVIFAEPPEEFMLKTLPAEIGI</sequence>
<dbReference type="AlphaFoldDB" id="A0A1F4W2P8"/>
<dbReference type="InterPro" id="IPR003695">
    <property type="entry name" value="Ppx_GppA_N"/>
</dbReference>
<comment type="caution">
    <text evidence="2">The sequence shown here is derived from an EMBL/GenBank/DDBJ whole genome shotgun (WGS) entry which is preliminary data.</text>
</comment>
<protein>
    <recommendedName>
        <fullName evidence="1">Ppx/GppA phosphatase N-terminal domain-containing protein</fullName>
    </recommendedName>
</protein>
<feature type="domain" description="Ppx/GppA phosphatase N-terminal" evidence="1">
    <location>
        <begin position="62"/>
        <end position="296"/>
    </location>
</feature>
<gene>
    <name evidence="2" type="ORF">A2264_04935</name>
</gene>
<dbReference type="SUPFAM" id="SSF53067">
    <property type="entry name" value="Actin-like ATPase domain"/>
    <property type="match status" value="1"/>
</dbReference>
<dbReference type="Pfam" id="PF02541">
    <property type="entry name" value="Ppx-GppA"/>
    <property type="match status" value="1"/>
</dbReference>
<accession>A0A1F4W2P8</accession>
<organism evidence="2 3">
    <name type="scientific">candidate division WWE3 bacterium RIFOXYA2_FULL_46_9</name>
    <dbReference type="NCBI Taxonomy" id="1802636"/>
    <lineage>
        <taxon>Bacteria</taxon>
        <taxon>Katanobacteria</taxon>
    </lineage>
</organism>
<dbReference type="Gene3D" id="3.30.420.150">
    <property type="entry name" value="Exopolyphosphatase. Domain 2"/>
    <property type="match status" value="1"/>
</dbReference>
<name>A0A1F4W2P8_UNCKA</name>
<dbReference type="Gene3D" id="3.40.50.450">
    <property type="match status" value="1"/>
</dbReference>
<evidence type="ECO:0000313" key="3">
    <source>
        <dbReference type="Proteomes" id="UP000176614"/>
    </source>
</evidence>
<dbReference type="EMBL" id="MEVT01000004">
    <property type="protein sequence ID" value="OGC63694.1"/>
    <property type="molecule type" value="Genomic_DNA"/>
</dbReference>
<proteinExistence type="predicted"/>
<dbReference type="Gene3D" id="3.30.420.40">
    <property type="match status" value="1"/>
</dbReference>
<evidence type="ECO:0000259" key="1">
    <source>
        <dbReference type="Pfam" id="PF02541"/>
    </source>
</evidence>
<reference evidence="2 3" key="1">
    <citation type="journal article" date="2016" name="Nat. Commun.">
        <title>Thousands of microbial genomes shed light on interconnected biogeochemical processes in an aquifer system.</title>
        <authorList>
            <person name="Anantharaman K."/>
            <person name="Brown C.T."/>
            <person name="Hug L.A."/>
            <person name="Sharon I."/>
            <person name="Castelle C.J."/>
            <person name="Probst A.J."/>
            <person name="Thomas B.C."/>
            <person name="Singh A."/>
            <person name="Wilkins M.J."/>
            <person name="Karaoz U."/>
            <person name="Brodie E.L."/>
            <person name="Williams K.H."/>
            <person name="Hubbard S.S."/>
            <person name="Banfield J.F."/>
        </authorList>
    </citation>
    <scope>NUCLEOTIDE SEQUENCE [LARGE SCALE GENOMIC DNA]</scope>
</reference>
<dbReference type="InterPro" id="IPR043129">
    <property type="entry name" value="ATPase_NBD"/>
</dbReference>
<evidence type="ECO:0000313" key="2">
    <source>
        <dbReference type="EMBL" id="OGC63694.1"/>
    </source>
</evidence>
<dbReference type="Proteomes" id="UP000176614">
    <property type="component" value="Unassembled WGS sequence"/>
</dbReference>